<feature type="transmembrane region" description="Helical" evidence="2">
    <location>
        <begin position="70"/>
        <end position="92"/>
    </location>
</feature>
<comment type="caution">
    <text evidence="3">The sequence shown here is derived from an EMBL/GenBank/DDBJ whole genome shotgun (WGS) entry which is preliminary data.</text>
</comment>
<keyword evidence="2" id="KW-0472">Membrane</keyword>
<protein>
    <submittedName>
        <fullName evidence="3">Uncharacterized protein</fullName>
    </submittedName>
</protein>
<dbReference type="AlphaFoldDB" id="A0AAV5P4G0"/>
<keyword evidence="2" id="KW-0812">Transmembrane</keyword>
<evidence type="ECO:0000313" key="3">
    <source>
        <dbReference type="EMBL" id="GLY57519.1"/>
    </source>
</evidence>
<dbReference type="InterPro" id="IPR045713">
    <property type="entry name" value="DUF6069"/>
</dbReference>
<dbReference type="EMBL" id="BSTG01000002">
    <property type="protein sequence ID" value="GLY57519.1"/>
    <property type="molecule type" value="Genomic_DNA"/>
</dbReference>
<keyword evidence="2" id="KW-1133">Transmembrane helix</keyword>
<proteinExistence type="predicted"/>
<sequence length="183" mass="18425">MSTTRSTSDGTSNGASDATPDGTPHVRHRRRTSAPDGGRGPAARVHQPEAGVSARRRIPGVGSAPRVPRWLVPPVAAVVAAVVLLVGTALGVDPAVRTATGTQTVGVVAAVVVTLVVGYAGWGVRALLGRLPSGGRRAWLVTCGVVLLVSLLGPLGAVTPGAVALLVVEHLTVGATLTLGLRR</sequence>
<feature type="transmembrane region" description="Helical" evidence="2">
    <location>
        <begin position="104"/>
        <end position="127"/>
    </location>
</feature>
<accession>A0AAV5P4G0</accession>
<feature type="compositionally biased region" description="Polar residues" evidence="1">
    <location>
        <begin position="1"/>
        <end position="16"/>
    </location>
</feature>
<dbReference type="Proteomes" id="UP001165168">
    <property type="component" value="Unassembled WGS sequence"/>
</dbReference>
<evidence type="ECO:0000256" key="2">
    <source>
        <dbReference type="SAM" id="Phobius"/>
    </source>
</evidence>
<evidence type="ECO:0000313" key="4">
    <source>
        <dbReference type="Proteomes" id="UP001165168"/>
    </source>
</evidence>
<dbReference type="RefSeq" id="WP_221936080.1">
    <property type="nucleotide sequence ID" value="NZ_BSTG01000002.1"/>
</dbReference>
<dbReference type="Pfam" id="PF19545">
    <property type="entry name" value="DUF6069"/>
    <property type="match status" value="1"/>
</dbReference>
<feature type="transmembrane region" description="Helical" evidence="2">
    <location>
        <begin position="139"/>
        <end position="157"/>
    </location>
</feature>
<organism evidence="3 4">
    <name type="scientific">Cellulosimicrobium cellulans</name>
    <name type="common">Arthrobacter luteus</name>
    <dbReference type="NCBI Taxonomy" id="1710"/>
    <lineage>
        <taxon>Bacteria</taxon>
        <taxon>Bacillati</taxon>
        <taxon>Actinomycetota</taxon>
        <taxon>Actinomycetes</taxon>
        <taxon>Micrococcales</taxon>
        <taxon>Promicromonosporaceae</taxon>
        <taxon>Cellulosimicrobium</taxon>
    </lineage>
</organism>
<reference evidence="3" key="1">
    <citation type="submission" date="2023-03" db="EMBL/GenBank/DDBJ databases">
        <title>Cellulosimicrobium cellulans NBRC 103059.</title>
        <authorList>
            <person name="Ichikawa N."/>
            <person name="Sato H."/>
            <person name="Tonouchi N."/>
        </authorList>
    </citation>
    <scope>NUCLEOTIDE SEQUENCE</scope>
    <source>
        <strain evidence="3">NBRC 103059</strain>
    </source>
</reference>
<feature type="region of interest" description="Disordered" evidence="1">
    <location>
        <begin position="1"/>
        <end position="57"/>
    </location>
</feature>
<gene>
    <name evidence="3" type="ORF">Ccel01_21210</name>
</gene>
<evidence type="ECO:0000256" key="1">
    <source>
        <dbReference type="SAM" id="MobiDB-lite"/>
    </source>
</evidence>
<name>A0AAV5P4G0_CELCE</name>